<proteinExistence type="predicted"/>
<dbReference type="Proteomes" id="UP000479710">
    <property type="component" value="Unassembled WGS sequence"/>
</dbReference>
<evidence type="ECO:0000256" key="1">
    <source>
        <dbReference type="SAM" id="MobiDB-lite"/>
    </source>
</evidence>
<evidence type="ECO:0000313" key="2">
    <source>
        <dbReference type="EMBL" id="KAF0927565.1"/>
    </source>
</evidence>
<reference evidence="2 3" key="1">
    <citation type="submission" date="2019-11" db="EMBL/GenBank/DDBJ databases">
        <title>Whole genome sequence of Oryza granulata.</title>
        <authorList>
            <person name="Li W."/>
        </authorList>
    </citation>
    <scope>NUCLEOTIDE SEQUENCE [LARGE SCALE GENOMIC DNA]</scope>
    <source>
        <strain evidence="3">cv. Menghai</strain>
        <tissue evidence="2">Leaf</tissue>
    </source>
</reference>
<dbReference type="EMBL" id="SPHZ02000003">
    <property type="protein sequence ID" value="KAF0927565.1"/>
    <property type="molecule type" value="Genomic_DNA"/>
</dbReference>
<name>A0A6G1ESI7_9ORYZ</name>
<organism evidence="2 3">
    <name type="scientific">Oryza meyeriana var. granulata</name>
    <dbReference type="NCBI Taxonomy" id="110450"/>
    <lineage>
        <taxon>Eukaryota</taxon>
        <taxon>Viridiplantae</taxon>
        <taxon>Streptophyta</taxon>
        <taxon>Embryophyta</taxon>
        <taxon>Tracheophyta</taxon>
        <taxon>Spermatophyta</taxon>
        <taxon>Magnoliopsida</taxon>
        <taxon>Liliopsida</taxon>
        <taxon>Poales</taxon>
        <taxon>Poaceae</taxon>
        <taxon>BOP clade</taxon>
        <taxon>Oryzoideae</taxon>
        <taxon>Oryzeae</taxon>
        <taxon>Oryzinae</taxon>
        <taxon>Oryza</taxon>
        <taxon>Oryza meyeriana</taxon>
    </lineage>
</organism>
<sequence>MGWRGCSPCGGREAAQPCGGVRGGRDSNAECARFIQSGLRLGRRRAFAVRPGAPGGGVLPSTQAACSSLLRLGRRRDVAADWAGDIVLLLPA</sequence>
<feature type="region of interest" description="Disordered" evidence="1">
    <location>
        <begin position="1"/>
        <end position="26"/>
    </location>
</feature>
<accession>A0A6G1ESI7</accession>
<evidence type="ECO:0000313" key="3">
    <source>
        <dbReference type="Proteomes" id="UP000479710"/>
    </source>
</evidence>
<gene>
    <name evidence="2" type="ORF">E2562_034271</name>
</gene>
<dbReference type="AlphaFoldDB" id="A0A6G1ESI7"/>
<keyword evidence="3" id="KW-1185">Reference proteome</keyword>
<comment type="caution">
    <text evidence="2">The sequence shown here is derived from an EMBL/GenBank/DDBJ whole genome shotgun (WGS) entry which is preliminary data.</text>
</comment>
<protein>
    <submittedName>
        <fullName evidence="2">Uncharacterized protein</fullName>
    </submittedName>
</protein>